<keyword evidence="2" id="KW-1185">Reference proteome</keyword>
<dbReference type="GO" id="GO:0003995">
    <property type="term" value="F:acyl-CoA dehydrogenase activity"/>
    <property type="evidence" value="ECO:0007669"/>
    <property type="project" value="TreeGrafter"/>
</dbReference>
<evidence type="ECO:0000313" key="1">
    <source>
        <dbReference type="EMBL" id="MDR9893065.1"/>
    </source>
</evidence>
<proteinExistence type="predicted"/>
<sequence>MLSQHGTIELSLAERAGWLNDGTPGSSVAESLALLGKVGRLTYGVPESLGGSGGRLLGAIEEISKVSEQCLTSGFVFWCQRTFIEILSSSSNNWLQHQILPKILQGDRSGTVAFSNPMKHLVGLEPLQVKASLDRQTVVLDGVVPWVSNLQPHNFVVAIAAQASTGEKLIIAVPSEAKGLERGEDLQLLGLQGSLTSTLHLNQVRLSRKWIISEDADSFLSKIRPVFLMLQCGLGLGIARRSIEETLQSIDGSNEDVLANRLKYNTLTLTQIEPQIWKLSSLSSFKTSDLRELLELRLGLFRLALDSVWLELEAKGNTAYLKPSGTARRLREVAFLPILTPTLLELERELQESGRDEFPSCSVKCL</sequence>
<dbReference type="InterPro" id="IPR046373">
    <property type="entry name" value="Acyl-CoA_Oxase/DH_mid-dom_sf"/>
</dbReference>
<reference evidence="2" key="1">
    <citation type="journal article" date="2021" name="Science">
        <title>Hunting the eagle killer: A cyanobacterial neurotoxin causes vacuolar myelinopathy.</title>
        <authorList>
            <person name="Breinlinger S."/>
            <person name="Phillips T.J."/>
            <person name="Haram B.N."/>
            <person name="Mares J."/>
            <person name="Martinez Yerena J.A."/>
            <person name="Hrouzek P."/>
            <person name="Sobotka R."/>
            <person name="Henderson W.M."/>
            <person name="Schmieder P."/>
            <person name="Williams S.M."/>
            <person name="Lauderdale J.D."/>
            <person name="Wilde H.D."/>
            <person name="Gerrin W."/>
            <person name="Kust A."/>
            <person name="Washington J.W."/>
            <person name="Wagner C."/>
            <person name="Geier B."/>
            <person name="Liebeke M."/>
            <person name="Enke H."/>
            <person name="Niedermeyer T.H.J."/>
            <person name="Wilde S.B."/>
        </authorList>
    </citation>
    <scope>NUCLEOTIDE SEQUENCE [LARGE SCALE GENOMIC DNA]</scope>
    <source>
        <strain evidence="2">Thurmond2011</strain>
    </source>
</reference>
<dbReference type="PANTHER" id="PTHR43884">
    <property type="entry name" value="ACYL-COA DEHYDROGENASE"/>
    <property type="match status" value="1"/>
</dbReference>
<gene>
    <name evidence="1" type="ORF">G7B40_000495</name>
</gene>
<dbReference type="AlphaFoldDB" id="A0AAP5I1N7"/>
<dbReference type="InterPro" id="IPR037069">
    <property type="entry name" value="AcylCoA_DH/ox_N_sf"/>
</dbReference>
<dbReference type="GO" id="GO:0050660">
    <property type="term" value="F:flavin adenine dinucleotide binding"/>
    <property type="evidence" value="ECO:0007669"/>
    <property type="project" value="InterPro"/>
</dbReference>
<evidence type="ECO:0000313" key="2">
    <source>
        <dbReference type="Proteomes" id="UP000667802"/>
    </source>
</evidence>
<name>A0AAP5I1N7_9CYAN</name>
<comment type="caution">
    <text evidence="1">The sequence shown here is derived from an EMBL/GenBank/DDBJ whole genome shotgun (WGS) entry which is preliminary data.</text>
</comment>
<dbReference type="Proteomes" id="UP000667802">
    <property type="component" value="Unassembled WGS sequence"/>
</dbReference>
<dbReference type="Gene3D" id="2.40.110.10">
    <property type="entry name" value="Butyryl-CoA Dehydrogenase, subunit A, domain 2"/>
    <property type="match status" value="1"/>
</dbReference>
<dbReference type="PANTHER" id="PTHR43884:SF12">
    <property type="entry name" value="ISOVALERYL-COA DEHYDROGENASE, MITOCHONDRIAL-RELATED"/>
    <property type="match status" value="1"/>
</dbReference>
<dbReference type="RefSeq" id="WP_208342768.1">
    <property type="nucleotide sequence ID" value="NZ_CAWQFN010000186.1"/>
</dbReference>
<dbReference type="EMBL" id="JAALHA020000001">
    <property type="protein sequence ID" value="MDR9893065.1"/>
    <property type="molecule type" value="Genomic_DNA"/>
</dbReference>
<dbReference type="InterPro" id="IPR009100">
    <property type="entry name" value="AcylCoA_DH/oxidase_NM_dom_sf"/>
</dbReference>
<organism evidence="1 2">
    <name type="scientific">Aetokthonos hydrillicola Thurmond2011</name>
    <dbReference type="NCBI Taxonomy" id="2712845"/>
    <lineage>
        <taxon>Bacteria</taxon>
        <taxon>Bacillati</taxon>
        <taxon>Cyanobacteriota</taxon>
        <taxon>Cyanophyceae</taxon>
        <taxon>Nostocales</taxon>
        <taxon>Hapalosiphonaceae</taxon>
        <taxon>Aetokthonos</taxon>
    </lineage>
</organism>
<protein>
    <submittedName>
        <fullName evidence="1">Acyl-CoA/acyl-ACP dehydrogenase</fullName>
    </submittedName>
</protein>
<accession>A0AAP5I1N7</accession>
<dbReference type="Gene3D" id="1.10.540.10">
    <property type="entry name" value="Acyl-CoA dehydrogenase/oxidase, N-terminal domain"/>
    <property type="match status" value="1"/>
</dbReference>
<dbReference type="SUPFAM" id="SSF56645">
    <property type="entry name" value="Acyl-CoA dehydrogenase NM domain-like"/>
    <property type="match status" value="1"/>
</dbReference>